<dbReference type="Pfam" id="PF02384">
    <property type="entry name" value="N6_Mtase"/>
    <property type="match status" value="1"/>
</dbReference>
<dbReference type="PANTHER" id="PTHR42933">
    <property type="entry name" value="SLR6095 PROTEIN"/>
    <property type="match status" value="1"/>
</dbReference>
<evidence type="ECO:0000313" key="8">
    <source>
        <dbReference type="EMBL" id="MUB66400.1"/>
    </source>
</evidence>
<evidence type="ECO:0000313" key="12">
    <source>
        <dbReference type="Proteomes" id="UP000263014"/>
    </source>
</evidence>
<gene>
    <name evidence="10" type="ORF">DXC39_15450</name>
    <name evidence="9" type="ORF">DXD79_21150</name>
    <name evidence="8" type="ORF">GNE07_25605</name>
</gene>
<protein>
    <recommendedName>
        <fullName evidence="1">site-specific DNA-methyltransferase (adenine-specific)</fullName>
        <ecNumber evidence="1">2.1.1.72</ecNumber>
    </recommendedName>
</protein>
<reference evidence="8 13" key="2">
    <citation type="submission" date="2019-09" db="EMBL/GenBank/DDBJ databases">
        <title>Draft genome sequencing of Hungatella hathewayi 123Y-2.</title>
        <authorList>
            <person name="Lv Q."/>
            <person name="Li S."/>
        </authorList>
    </citation>
    <scope>NUCLEOTIDE SEQUENCE [LARGE SCALE GENOMIC DNA]</scope>
    <source>
        <strain evidence="8 13">123Y-2</strain>
    </source>
</reference>
<dbReference type="Proteomes" id="UP000263014">
    <property type="component" value="Unassembled WGS sequence"/>
</dbReference>
<organism evidence="10 11">
    <name type="scientific">Hungatella hathewayi</name>
    <dbReference type="NCBI Taxonomy" id="154046"/>
    <lineage>
        <taxon>Bacteria</taxon>
        <taxon>Bacillati</taxon>
        <taxon>Bacillota</taxon>
        <taxon>Clostridia</taxon>
        <taxon>Lachnospirales</taxon>
        <taxon>Lachnospiraceae</taxon>
        <taxon>Hungatella</taxon>
    </lineage>
</organism>
<dbReference type="Gene3D" id="3.40.50.300">
    <property type="entry name" value="P-loop containing nucleotide triphosphate hydrolases"/>
    <property type="match status" value="2"/>
</dbReference>
<evidence type="ECO:0000256" key="3">
    <source>
        <dbReference type="ARBA" id="ARBA00022679"/>
    </source>
</evidence>
<evidence type="ECO:0000313" key="9">
    <source>
        <dbReference type="EMBL" id="RGJ00331.1"/>
    </source>
</evidence>
<dbReference type="SUPFAM" id="SSF52540">
    <property type="entry name" value="P-loop containing nucleoside triphosphate hydrolases"/>
    <property type="match status" value="2"/>
</dbReference>
<dbReference type="OrthoDB" id="9815272at2"/>
<keyword evidence="2 10" id="KW-0489">Methyltransferase</keyword>
<dbReference type="Proteomes" id="UP000434223">
    <property type="component" value="Unassembled WGS sequence"/>
</dbReference>
<dbReference type="SUPFAM" id="SSF53335">
    <property type="entry name" value="S-adenosyl-L-methionine-dependent methyltransferases"/>
    <property type="match status" value="1"/>
</dbReference>
<dbReference type="EMBL" id="QSON01000011">
    <property type="protein sequence ID" value="RGJ00331.1"/>
    <property type="molecule type" value="Genomic_DNA"/>
</dbReference>
<dbReference type="InterPro" id="IPR014001">
    <property type="entry name" value="Helicase_ATP-bd"/>
</dbReference>
<evidence type="ECO:0000259" key="7">
    <source>
        <dbReference type="PROSITE" id="PS51192"/>
    </source>
</evidence>
<dbReference type="PROSITE" id="PS00092">
    <property type="entry name" value="N6_MTASE"/>
    <property type="match status" value="1"/>
</dbReference>
<feature type="domain" description="Helicase ATP-binding" evidence="7">
    <location>
        <begin position="495"/>
        <end position="657"/>
    </location>
</feature>
<comment type="caution">
    <text evidence="10">The sequence shown here is derived from an EMBL/GenBank/DDBJ whole genome shotgun (WGS) entry which is preliminary data.</text>
</comment>
<dbReference type="PANTHER" id="PTHR42933:SF4">
    <property type="entry name" value="TYPE I RESTRICTION ENZYME ECOKI METHYLASE SUBUNIT"/>
    <property type="match status" value="1"/>
</dbReference>
<accession>A0A174SM75</accession>
<dbReference type="InterPro" id="IPR029063">
    <property type="entry name" value="SAM-dependent_MTases_sf"/>
</dbReference>
<dbReference type="GO" id="GO:0032259">
    <property type="term" value="P:methylation"/>
    <property type="evidence" value="ECO:0007669"/>
    <property type="project" value="UniProtKB-KW"/>
</dbReference>
<dbReference type="Proteomes" id="UP000261257">
    <property type="component" value="Unassembled WGS sequence"/>
</dbReference>
<dbReference type="InterPro" id="IPR000330">
    <property type="entry name" value="SNF2_N"/>
</dbReference>
<evidence type="ECO:0000313" key="11">
    <source>
        <dbReference type="Proteomes" id="UP000261257"/>
    </source>
</evidence>
<evidence type="ECO:0000313" key="10">
    <source>
        <dbReference type="EMBL" id="RGM03416.1"/>
    </source>
</evidence>
<dbReference type="Pfam" id="PF00176">
    <property type="entry name" value="SNF2-rel_dom"/>
    <property type="match status" value="1"/>
</dbReference>
<sequence>MKYPYENTPIPLNQRKALNEKVLYLIDHDGFDSAEITAADIYNAYTGDGGLHDLQREDYENYHEYSDAKKEIENGQFFTPPSICDLVVSCLKPSASDLIADLTCGMGSFFNFLPAESNAYGCEIDHKAYKVAHYLYPKANIELGDIRTYESDIRFDYILGNPPFHLKWYLEDGSETLSQLYYCIKAAGLLKPFGIMALIVPQSFLADSFTDGRFIQEMESRFSFLGQVTLPDNAFLAMGAGRFPTKLQFWQRRSGLEGWVPLPYTTKPGLSLTSDFHIQSEARRIYDCFLEKARADLEVHKSHILLELAKSRDTSAEFQYKVKRLLYHIKIHPKTKSRYTKCCEYLYRFCTEKKPDDMTYKEWCRVRITEKKVLSYLHKTLKRQNLPPERDVIALVKQNYHFAYKGYSARIRRQMNHDMRQPTPIYQAVLENNPEHFPGYTRLIREKRKDYENQNQQFTDMQEDPDIARWLSGFVLWDAENNEAIHLNEPQRHDINLVLQKRNTLLQWEQGSGKTLAGIAVGQYRMNCQGIRNTWVVSSAISIRNNWDLVLKNYGISYVFVEKLKDLEQIRKGDFVIITLNKISQYQKQVSKWLKQHRQKIQLVLDESDEISNARSQRTKAVLACFRRCRMKLLTTGTSTRNNISEFAPQLELLYNNSIHMLSWCSKLYRYKGKEAHLESHNNLYYRQPIPAYKKGYSLFSASHLPDKITVFGVAQRTQDIYNADVLSELLGKTVITRTFEDVCGKDIKQLHQVPVRFPPEEKEVYEKAMDKFLVMRNKYFNLTGNSRKDSMMKLIQQIILLLRIGAAPDTVDEYEGDTPVKIMAAVELAAGWENEIVAIGVRHKVVLDSYARAIRKYLPDRPLYIVTGSDTTFARRRALRQTLRESGNGILLCTQQSLPSSVNFEFVNKIIIPELHYNNSGMSQFYFRFIRYTSTEYKDVYFITYAGSIESNLMQMILVKEKLNLFMKGQDTNLDEIYERFDVDYDLLALLMYQEEDDKGRLRIRWGKQDIA</sequence>
<dbReference type="Gene3D" id="3.40.50.150">
    <property type="entry name" value="Vaccinia Virus protein VP39"/>
    <property type="match status" value="1"/>
</dbReference>
<keyword evidence="5" id="KW-0680">Restriction system</keyword>
<dbReference type="SMART" id="SM00487">
    <property type="entry name" value="DEXDc"/>
    <property type="match status" value="1"/>
</dbReference>
<dbReference type="CDD" id="cd02440">
    <property type="entry name" value="AdoMet_MTases"/>
    <property type="match status" value="1"/>
</dbReference>
<dbReference type="AlphaFoldDB" id="A0A174SM75"/>
<dbReference type="InterPro" id="IPR003356">
    <property type="entry name" value="DNA_methylase_A-5"/>
</dbReference>
<keyword evidence="3" id="KW-0808">Transferase</keyword>
<evidence type="ECO:0000256" key="6">
    <source>
        <dbReference type="ARBA" id="ARBA00047942"/>
    </source>
</evidence>
<name>A0A174SM75_9FIRM</name>
<evidence type="ECO:0000256" key="2">
    <source>
        <dbReference type="ARBA" id="ARBA00022603"/>
    </source>
</evidence>
<dbReference type="GO" id="GO:0003677">
    <property type="term" value="F:DNA binding"/>
    <property type="evidence" value="ECO:0007669"/>
    <property type="project" value="InterPro"/>
</dbReference>
<dbReference type="GO" id="GO:0009307">
    <property type="term" value="P:DNA restriction-modification system"/>
    <property type="evidence" value="ECO:0007669"/>
    <property type="project" value="UniProtKB-KW"/>
</dbReference>
<evidence type="ECO:0000256" key="5">
    <source>
        <dbReference type="ARBA" id="ARBA00022747"/>
    </source>
</evidence>
<reference evidence="11 12" key="1">
    <citation type="submission" date="2018-08" db="EMBL/GenBank/DDBJ databases">
        <title>A genome reference for cultivated species of the human gut microbiota.</title>
        <authorList>
            <person name="Zou Y."/>
            <person name="Xue W."/>
            <person name="Luo G."/>
        </authorList>
    </citation>
    <scope>NUCLEOTIDE SEQUENCE [LARGE SCALE GENOMIC DNA]</scope>
    <source>
        <strain evidence="10 11">TF05-11AC</strain>
        <strain evidence="9 12">TM09-12</strain>
    </source>
</reference>
<dbReference type="InterPro" id="IPR002052">
    <property type="entry name" value="DNA_methylase_N6_adenine_CS"/>
</dbReference>
<proteinExistence type="predicted"/>
<dbReference type="EMBL" id="QSSQ01000014">
    <property type="protein sequence ID" value="RGM03416.1"/>
    <property type="molecule type" value="Genomic_DNA"/>
</dbReference>
<dbReference type="GO" id="GO:0008170">
    <property type="term" value="F:N-methyltransferase activity"/>
    <property type="evidence" value="ECO:0007669"/>
    <property type="project" value="InterPro"/>
</dbReference>
<dbReference type="GO" id="GO:0005524">
    <property type="term" value="F:ATP binding"/>
    <property type="evidence" value="ECO:0007669"/>
    <property type="project" value="InterPro"/>
</dbReference>
<keyword evidence="4" id="KW-0949">S-adenosyl-L-methionine</keyword>
<dbReference type="RefSeq" id="WP_055650216.1">
    <property type="nucleotide sequence ID" value="NZ_CABJBJ010000033.1"/>
</dbReference>
<dbReference type="GO" id="GO:0009007">
    <property type="term" value="F:site-specific DNA-methyltransferase (adenine-specific) activity"/>
    <property type="evidence" value="ECO:0007669"/>
    <property type="project" value="UniProtKB-EC"/>
</dbReference>
<dbReference type="InterPro" id="IPR051537">
    <property type="entry name" value="DNA_Adenine_Mtase"/>
</dbReference>
<evidence type="ECO:0000313" key="13">
    <source>
        <dbReference type="Proteomes" id="UP000434223"/>
    </source>
</evidence>
<evidence type="ECO:0000256" key="4">
    <source>
        <dbReference type="ARBA" id="ARBA00022691"/>
    </source>
</evidence>
<dbReference type="EC" id="2.1.1.72" evidence="1"/>
<evidence type="ECO:0000256" key="1">
    <source>
        <dbReference type="ARBA" id="ARBA00011900"/>
    </source>
</evidence>
<dbReference type="PRINTS" id="PR00507">
    <property type="entry name" value="N12N6MTFRASE"/>
</dbReference>
<dbReference type="InterPro" id="IPR027417">
    <property type="entry name" value="P-loop_NTPase"/>
</dbReference>
<comment type="catalytic activity">
    <reaction evidence="6">
        <text>a 2'-deoxyadenosine in DNA + S-adenosyl-L-methionine = an N(6)-methyl-2'-deoxyadenosine in DNA + S-adenosyl-L-homocysteine + H(+)</text>
        <dbReference type="Rhea" id="RHEA:15197"/>
        <dbReference type="Rhea" id="RHEA-COMP:12418"/>
        <dbReference type="Rhea" id="RHEA-COMP:12419"/>
        <dbReference type="ChEBI" id="CHEBI:15378"/>
        <dbReference type="ChEBI" id="CHEBI:57856"/>
        <dbReference type="ChEBI" id="CHEBI:59789"/>
        <dbReference type="ChEBI" id="CHEBI:90615"/>
        <dbReference type="ChEBI" id="CHEBI:90616"/>
        <dbReference type="EC" id="2.1.1.72"/>
    </reaction>
</comment>
<dbReference type="EMBL" id="WNME01000025">
    <property type="protein sequence ID" value="MUB66400.1"/>
    <property type="molecule type" value="Genomic_DNA"/>
</dbReference>
<dbReference type="PROSITE" id="PS51192">
    <property type="entry name" value="HELICASE_ATP_BIND_1"/>
    <property type="match status" value="1"/>
</dbReference>